<name>A0ACA9KWB7_9GLOM</name>
<reference evidence="1" key="1">
    <citation type="submission" date="2021-06" db="EMBL/GenBank/DDBJ databases">
        <authorList>
            <person name="Kallberg Y."/>
            <person name="Tangrot J."/>
            <person name="Rosling A."/>
        </authorList>
    </citation>
    <scope>NUCLEOTIDE SEQUENCE</scope>
    <source>
        <strain evidence="1">IL203A</strain>
    </source>
</reference>
<dbReference type="Proteomes" id="UP000789702">
    <property type="component" value="Unassembled WGS sequence"/>
</dbReference>
<comment type="caution">
    <text evidence="1">The sequence shown here is derived from an EMBL/GenBank/DDBJ whole genome shotgun (WGS) entry which is preliminary data.</text>
</comment>
<organism evidence="1 2">
    <name type="scientific">Dentiscutata heterogama</name>
    <dbReference type="NCBI Taxonomy" id="1316150"/>
    <lineage>
        <taxon>Eukaryota</taxon>
        <taxon>Fungi</taxon>
        <taxon>Fungi incertae sedis</taxon>
        <taxon>Mucoromycota</taxon>
        <taxon>Glomeromycotina</taxon>
        <taxon>Glomeromycetes</taxon>
        <taxon>Diversisporales</taxon>
        <taxon>Gigasporaceae</taxon>
        <taxon>Dentiscutata</taxon>
    </lineage>
</organism>
<proteinExistence type="predicted"/>
<keyword evidence="2" id="KW-1185">Reference proteome</keyword>
<evidence type="ECO:0000313" key="2">
    <source>
        <dbReference type="Proteomes" id="UP000789702"/>
    </source>
</evidence>
<sequence length="134" mass="15476">MDFEFLMNIKLSQYQFYIKSEKSCSDAASLYSKALGPETKTRYSGPQVFGLQLEILQKIRDNKRQTTVLKSFDNLTSTGQNNHAKKFANTIHTIFDQVANKNCHSEDEPILKSIEFDINNKSFYLSLFSFDKKI</sequence>
<accession>A0ACA9KWB7</accession>
<dbReference type="EMBL" id="CAJVPU010002086">
    <property type="protein sequence ID" value="CAG8494703.1"/>
    <property type="molecule type" value="Genomic_DNA"/>
</dbReference>
<evidence type="ECO:0000313" key="1">
    <source>
        <dbReference type="EMBL" id="CAG8494703.1"/>
    </source>
</evidence>
<protein>
    <submittedName>
        <fullName evidence="1">3610_t:CDS:1</fullName>
    </submittedName>
</protein>
<gene>
    <name evidence="1" type="ORF">DHETER_LOCUS2721</name>
</gene>